<organism evidence="2 3">
    <name type="scientific">Paracoccus salipaludis</name>
    <dbReference type="NCBI Taxonomy" id="2032623"/>
    <lineage>
        <taxon>Bacteria</taxon>
        <taxon>Pseudomonadati</taxon>
        <taxon>Pseudomonadota</taxon>
        <taxon>Alphaproteobacteria</taxon>
        <taxon>Rhodobacterales</taxon>
        <taxon>Paracoccaceae</taxon>
        <taxon>Paracoccus</taxon>
    </lineage>
</organism>
<dbReference type="OrthoDB" id="7347529at2"/>
<dbReference type="Proteomes" id="UP000218023">
    <property type="component" value="Unassembled WGS sequence"/>
</dbReference>
<dbReference type="Pfam" id="PF06475">
    <property type="entry name" value="Glycolipid_bind"/>
    <property type="match status" value="1"/>
</dbReference>
<sequence>MRWTDAEGRGLEHCLLTLGPEGLTLEGVVAGTREGEYGAHYEVRTDASGRTRAVRLRYVGGPELRLTVDADARWRDAIRDVRLPDLDGCLDVDLGITPATNTLAIRRLGLSVGEARAIRAAYVPLPSQIDGVFVPSPADQRYTRLGDRLWRYEGLFRSFVAELPVDDLGLVLDYPVLFRRLDAARGASDDAQPAPAGAPVRGEAWP</sequence>
<dbReference type="AlphaFoldDB" id="A0A2A2GHI9"/>
<evidence type="ECO:0000313" key="2">
    <source>
        <dbReference type="EMBL" id="PAU96407.1"/>
    </source>
</evidence>
<dbReference type="SUPFAM" id="SSF159275">
    <property type="entry name" value="PA1994-like"/>
    <property type="match status" value="1"/>
</dbReference>
<dbReference type="InterPro" id="IPR009467">
    <property type="entry name" value="Glycolipid-bd_prot_put"/>
</dbReference>
<dbReference type="EMBL" id="NSJZ01000014">
    <property type="protein sequence ID" value="PAU96407.1"/>
    <property type="molecule type" value="Genomic_DNA"/>
</dbReference>
<name>A0A2A2GHI9_9RHOB</name>
<evidence type="ECO:0000256" key="1">
    <source>
        <dbReference type="SAM" id="MobiDB-lite"/>
    </source>
</evidence>
<keyword evidence="3" id="KW-1185">Reference proteome</keyword>
<protein>
    <submittedName>
        <fullName evidence="2">Uncharacterized protein</fullName>
    </submittedName>
</protein>
<comment type="caution">
    <text evidence="2">The sequence shown here is derived from an EMBL/GenBank/DDBJ whole genome shotgun (WGS) entry which is preliminary data.</text>
</comment>
<accession>A0A2A2GHI9</accession>
<feature type="region of interest" description="Disordered" evidence="1">
    <location>
        <begin position="187"/>
        <end position="206"/>
    </location>
</feature>
<reference evidence="2 3" key="1">
    <citation type="submission" date="2017-09" db="EMBL/GenBank/DDBJ databases">
        <title>Paracoccus alkalisoli sp. nov., isolated from saline alkaline soil.</title>
        <authorList>
            <person name="Dong X."/>
            <person name="Zhang G."/>
        </authorList>
    </citation>
    <scope>NUCLEOTIDE SEQUENCE [LARGE SCALE GENOMIC DNA]</scope>
    <source>
        <strain evidence="2 3">WN007</strain>
    </source>
</reference>
<proteinExistence type="predicted"/>
<gene>
    <name evidence="2" type="ORF">CK240_13495</name>
</gene>
<evidence type="ECO:0000313" key="3">
    <source>
        <dbReference type="Proteomes" id="UP000218023"/>
    </source>
</evidence>